<evidence type="ECO:0000256" key="1">
    <source>
        <dbReference type="ARBA" id="ARBA00004496"/>
    </source>
</evidence>
<dbReference type="GO" id="GO:0005737">
    <property type="term" value="C:cytoplasm"/>
    <property type="evidence" value="ECO:0007669"/>
    <property type="project" value="UniProtKB-SubCell"/>
</dbReference>
<dbReference type="Proteomes" id="UP000033867">
    <property type="component" value="Unassembled WGS sequence"/>
</dbReference>
<dbReference type="GO" id="GO:0005524">
    <property type="term" value="F:ATP binding"/>
    <property type="evidence" value="ECO:0007669"/>
    <property type="project" value="UniProtKB-UniRule"/>
</dbReference>
<evidence type="ECO:0000256" key="3">
    <source>
        <dbReference type="ARBA" id="ARBA00011209"/>
    </source>
</evidence>
<comment type="subunit">
    <text evidence="3 13">Tetramer of two alpha and two beta subunits.</text>
</comment>
<evidence type="ECO:0000256" key="12">
    <source>
        <dbReference type="ARBA" id="ARBA00049255"/>
    </source>
</evidence>
<keyword evidence="10 13" id="KW-0648">Protein biosynthesis</keyword>
<dbReference type="SUPFAM" id="SSF46589">
    <property type="entry name" value="tRNA-binding arm"/>
    <property type="match status" value="1"/>
</dbReference>
<dbReference type="SUPFAM" id="SSF55681">
    <property type="entry name" value="Class II aaRS and biotin synthetases"/>
    <property type="match status" value="1"/>
</dbReference>
<dbReference type="InterPro" id="IPR045864">
    <property type="entry name" value="aa-tRNA-synth_II/BPL/LPL"/>
</dbReference>
<feature type="binding site" evidence="13">
    <location>
        <position position="258"/>
    </location>
    <ligand>
        <name>Mg(2+)</name>
        <dbReference type="ChEBI" id="CHEBI:18420"/>
        <note>shared with beta subunit</note>
    </ligand>
</feature>
<dbReference type="NCBIfam" id="TIGR00468">
    <property type="entry name" value="pheS"/>
    <property type="match status" value="1"/>
</dbReference>
<evidence type="ECO:0000256" key="4">
    <source>
        <dbReference type="ARBA" id="ARBA00022490"/>
    </source>
</evidence>
<reference evidence="15 16" key="1">
    <citation type="journal article" date="2015" name="Nature">
        <title>rRNA introns, odd ribosomes, and small enigmatic genomes across a large radiation of phyla.</title>
        <authorList>
            <person name="Brown C.T."/>
            <person name="Hug L.A."/>
            <person name="Thomas B.C."/>
            <person name="Sharon I."/>
            <person name="Castelle C.J."/>
            <person name="Singh A."/>
            <person name="Wilkins M.J."/>
            <person name="Williams K.H."/>
            <person name="Banfield J.F."/>
        </authorList>
    </citation>
    <scope>NUCLEOTIDE SEQUENCE [LARGE SCALE GENOMIC DNA]</scope>
</reference>
<keyword evidence="4 13" id="KW-0963">Cytoplasm</keyword>
<dbReference type="EMBL" id="LCEK01000020">
    <property type="protein sequence ID" value="KKS71742.1"/>
    <property type="molecule type" value="Genomic_DNA"/>
</dbReference>
<evidence type="ECO:0000256" key="7">
    <source>
        <dbReference type="ARBA" id="ARBA00022741"/>
    </source>
</evidence>
<comment type="catalytic activity">
    <reaction evidence="12 13">
        <text>tRNA(Phe) + L-phenylalanine + ATP = L-phenylalanyl-tRNA(Phe) + AMP + diphosphate + H(+)</text>
        <dbReference type="Rhea" id="RHEA:19413"/>
        <dbReference type="Rhea" id="RHEA-COMP:9668"/>
        <dbReference type="Rhea" id="RHEA-COMP:9699"/>
        <dbReference type="ChEBI" id="CHEBI:15378"/>
        <dbReference type="ChEBI" id="CHEBI:30616"/>
        <dbReference type="ChEBI" id="CHEBI:33019"/>
        <dbReference type="ChEBI" id="CHEBI:58095"/>
        <dbReference type="ChEBI" id="CHEBI:78442"/>
        <dbReference type="ChEBI" id="CHEBI:78531"/>
        <dbReference type="ChEBI" id="CHEBI:456215"/>
        <dbReference type="EC" id="6.1.1.20"/>
    </reaction>
</comment>
<keyword evidence="5 13" id="KW-0436">Ligase</keyword>
<evidence type="ECO:0000256" key="13">
    <source>
        <dbReference type="HAMAP-Rule" id="MF_00281"/>
    </source>
</evidence>
<dbReference type="EC" id="6.1.1.20" evidence="13"/>
<dbReference type="AlphaFoldDB" id="A0A0G1BEM3"/>
<comment type="caution">
    <text evidence="15">The sequence shown here is derived from an EMBL/GenBank/DDBJ whole genome shotgun (WGS) entry which is preliminary data.</text>
</comment>
<dbReference type="PROSITE" id="PS50862">
    <property type="entry name" value="AA_TRNA_LIGASE_II"/>
    <property type="match status" value="1"/>
</dbReference>
<evidence type="ECO:0000256" key="2">
    <source>
        <dbReference type="ARBA" id="ARBA00010207"/>
    </source>
</evidence>
<dbReference type="InterPro" id="IPR002319">
    <property type="entry name" value="Phenylalanyl-tRNA_Synthase"/>
</dbReference>
<comment type="subcellular location">
    <subcellularLocation>
        <location evidence="1 13">Cytoplasm</location>
    </subcellularLocation>
</comment>
<protein>
    <recommendedName>
        <fullName evidence="13">Phenylalanine--tRNA ligase alpha subunit</fullName>
        <ecNumber evidence="13">6.1.1.20</ecNumber>
    </recommendedName>
    <alternativeName>
        <fullName evidence="13">Phenylalanyl-tRNA synthetase alpha subunit</fullName>
        <shortName evidence="13">PheRS</shortName>
    </alternativeName>
</protein>
<dbReference type="Gene3D" id="3.30.930.10">
    <property type="entry name" value="Bira Bifunctional Protein, Domain 2"/>
    <property type="match status" value="1"/>
</dbReference>
<dbReference type="GO" id="GO:0006432">
    <property type="term" value="P:phenylalanyl-tRNA aminoacylation"/>
    <property type="evidence" value="ECO:0007669"/>
    <property type="project" value="UniProtKB-UniRule"/>
</dbReference>
<evidence type="ECO:0000259" key="14">
    <source>
        <dbReference type="PROSITE" id="PS50862"/>
    </source>
</evidence>
<evidence type="ECO:0000313" key="15">
    <source>
        <dbReference type="EMBL" id="KKS71742.1"/>
    </source>
</evidence>
<evidence type="ECO:0000256" key="11">
    <source>
        <dbReference type="ARBA" id="ARBA00023146"/>
    </source>
</evidence>
<keyword evidence="8 13" id="KW-0067">ATP-binding</keyword>
<dbReference type="PATRIC" id="fig|1619052.3.peg.500"/>
<dbReference type="PANTHER" id="PTHR11538:SF41">
    <property type="entry name" value="PHENYLALANINE--TRNA LIGASE, MITOCHONDRIAL"/>
    <property type="match status" value="1"/>
</dbReference>
<dbReference type="PANTHER" id="PTHR11538">
    <property type="entry name" value="PHENYLALANYL-TRNA SYNTHETASE"/>
    <property type="match status" value="1"/>
</dbReference>
<evidence type="ECO:0000256" key="8">
    <source>
        <dbReference type="ARBA" id="ARBA00022840"/>
    </source>
</evidence>
<keyword evidence="11 13" id="KW-0030">Aminoacyl-tRNA synthetase</keyword>
<sequence>MKEELQHIKKEFEAQLKHVSSLLQLEELEQTIFGRKAGAFTNLAKQMKDVATEQKKAIGEMMNTVRLKIVKELEEKREALQREEMKKIAETESIDVTEPHLPKEAHGHMHPMSQVEIELSELFRSMGFMVLDGPELESDYFNFEALNIPPSHPARDSHDTFFIKDHPEWVMRTHTSPVQIRAMREFGAPLRAIVPGRVFRNESIDASHEHTFTQLEGLVVDKDISIADIIGVMKGLLSGILKKDVEVRLRPGFFPFVEPGFELDMRCLVCEGTGCNVCKQTGWVEMMPCGLVHPEVLKAGGLDPDVYSGFAFGLGSMRLVMQKYGIEDIRHFQSGDLRFLKQF</sequence>
<organism evidence="15 16">
    <name type="scientific">Candidatus Magasanikbacteria bacterium GW2011_GWE2_42_7</name>
    <dbReference type="NCBI Taxonomy" id="1619052"/>
    <lineage>
        <taxon>Bacteria</taxon>
        <taxon>Candidatus Magasanikiibacteriota</taxon>
    </lineage>
</organism>
<comment type="similarity">
    <text evidence="2 13">Belongs to the class-II aminoacyl-tRNA synthetase family. Phe-tRNA synthetase alpha subunit type 1 subfamily.</text>
</comment>
<dbReference type="GO" id="GO:0000287">
    <property type="term" value="F:magnesium ion binding"/>
    <property type="evidence" value="ECO:0007669"/>
    <property type="project" value="UniProtKB-UniRule"/>
</dbReference>
<dbReference type="GO" id="GO:0004826">
    <property type="term" value="F:phenylalanine-tRNA ligase activity"/>
    <property type="evidence" value="ECO:0007669"/>
    <property type="project" value="UniProtKB-UniRule"/>
</dbReference>
<proteinExistence type="inferred from homology"/>
<dbReference type="InterPro" id="IPR022911">
    <property type="entry name" value="Phe_tRNA_ligase_alpha1_bac"/>
</dbReference>
<dbReference type="CDD" id="cd00496">
    <property type="entry name" value="PheRS_alpha_core"/>
    <property type="match status" value="1"/>
</dbReference>
<feature type="domain" description="Aminoacyl-transfer RNA synthetases class-II family profile" evidence="14">
    <location>
        <begin position="113"/>
        <end position="321"/>
    </location>
</feature>
<dbReference type="InterPro" id="IPR004529">
    <property type="entry name" value="Phe-tRNA-synth_IIc_asu"/>
</dbReference>
<dbReference type="Pfam" id="PF01409">
    <property type="entry name" value="tRNA-synt_2d"/>
    <property type="match status" value="1"/>
</dbReference>
<keyword evidence="6 13" id="KW-0479">Metal-binding</keyword>
<accession>A0A0G1BEM3</accession>
<dbReference type="InterPro" id="IPR006195">
    <property type="entry name" value="aa-tRNA-synth_II"/>
</dbReference>
<gene>
    <name evidence="13" type="primary">pheS</name>
    <name evidence="15" type="ORF">UV42_C0020G0004</name>
</gene>
<dbReference type="GO" id="GO:0000049">
    <property type="term" value="F:tRNA binding"/>
    <property type="evidence" value="ECO:0007669"/>
    <property type="project" value="InterPro"/>
</dbReference>
<dbReference type="InterPro" id="IPR004188">
    <property type="entry name" value="Phe-tRNA_ligase_II_N"/>
</dbReference>
<evidence type="ECO:0000313" key="16">
    <source>
        <dbReference type="Proteomes" id="UP000033867"/>
    </source>
</evidence>
<evidence type="ECO:0000256" key="6">
    <source>
        <dbReference type="ARBA" id="ARBA00022723"/>
    </source>
</evidence>
<name>A0A0G1BEM3_9BACT</name>
<dbReference type="Pfam" id="PF02912">
    <property type="entry name" value="Phe_tRNA-synt_N"/>
    <property type="match status" value="1"/>
</dbReference>
<dbReference type="HAMAP" id="MF_00281">
    <property type="entry name" value="Phe_tRNA_synth_alpha1"/>
    <property type="match status" value="1"/>
</dbReference>
<evidence type="ECO:0000256" key="10">
    <source>
        <dbReference type="ARBA" id="ARBA00022917"/>
    </source>
</evidence>
<evidence type="ECO:0000256" key="5">
    <source>
        <dbReference type="ARBA" id="ARBA00022598"/>
    </source>
</evidence>
<dbReference type="FunFam" id="3.30.930.10:FF:000089">
    <property type="entry name" value="Phenylalanine--tRNA ligase alpha subunit"/>
    <property type="match status" value="1"/>
</dbReference>
<keyword evidence="7 13" id="KW-0547">Nucleotide-binding</keyword>
<keyword evidence="9 13" id="KW-0460">Magnesium</keyword>
<evidence type="ECO:0000256" key="9">
    <source>
        <dbReference type="ARBA" id="ARBA00022842"/>
    </source>
</evidence>
<dbReference type="InterPro" id="IPR010978">
    <property type="entry name" value="tRNA-bd_arm"/>
</dbReference>
<comment type="cofactor">
    <cofactor evidence="13">
        <name>Mg(2+)</name>
        <dbReference type="ChEBI" id="CHEBI:18420"/>
    </cofactor>
    <text evidence="13">Binds 2 magnesium ions per tetramer.</text>
</comment>